<dbReference type="HAMAP" id="MF_00303">
    <property type="entry name" value="Trigger_factor_Tig"/>
    <property type="match status" value="1"/>
</dbReference>
<dbReference type="PANTHER" id="PTHR30560">
    <property type="entry name" value="TRIGGER FACTOR CHAPERONE AND PEPTIDYL-PROLYL CIS/TRANS ISOMERASE"/>
    <property type="match status" value="1"/>
</dbReference>
<accession>A0A1F7RB44</accession>
<dbReference type="InterPro" id="IPR008880">
    <property type="entry name" value="Trigger_fac_C"/>
</dbReference>
<comment type="similarity">
    <text evidence="2 11 13">Belongs to the FKBP-type PPIase family. Tig subfamily.</text>
</comment>
<evidence type="ECO:0000256" key="4">
    <source>
        <dbReference type="ARBA" id="ARBA00016902"/>
    </source>
</evidence>
<dbReference type="GO" id="GO:0051301">
    <property type="term" value="P:cell division"/>
    <property type="evidence" value="ECO:0007669"/>
    <property type="project" value="UniProtKB-KW"/>
</dbReference>
<evidence type="ECO:0000256" key="13">
    <source>
        <dbReference type="RuleBase" id="RU003914"/>
    </source>
</evidence>
<proteinExistence type="inferred from homology"/>
<gene>
    <name evidence="11" type="primary">tig</name>
    <name evidence="17" type="ORF">A2042_07125</name>
</gene>
<dbReference type="GO" id="GO:0043335">
    <property type="term" value="P:protein unfolding"/>
    <property type="evidence" value="ECO:0007669"/>
    <property type="project" value="TreeGrafter"/>
</dbReference>
<dbReference type="InterPro" id="IPR001179">
    <property type="entry name" value="PPIase_FKBP_dom"/>
</dbReference>
<dbReference type="SUPFAM" id="SSF102735">
    <property type="entry name" value="Trigger factor ribosome-binding domain"/>
    <property type="match status" value="1"/>
</dbReference>
<dbReference type="PANTHER" id="PTHR30560:SF3">
    <property type="entry name" value="TRIGGER FACTOR-LIKE PROTEIN TIG, CHLOROPLASTIC"/>
    <property type="match status" value="1"/>
</dbReference>
<dbReference type="GO" id="GO:0015031">
    <property type="term" value="P:protein transport"/>
    <property type="evidence" value="ECO:0007669"/>
    <property type="project" value="UniProtKB-UniRule"/>
</dbReference>
<dbReference type="InterPro" id="IPR008881">
    <property type="entry name" value="Trigger_fac_ribosome-bd_bac"/>
</dbReference>
<dbReference type="GO" id="GO:0003755">
    <property type="term" value="F:peptidyl-prolyl cis-trans isomerase activity"/>
    <property type="evidence" value="ECO:0007669"/>
    <property type="project" value="UniProtKB-UniRule"/>
</dbReference>
<dbReference type="Pfam" id="PF05697">
    <property type="entry name" value="Trigger_N"/>
    <property type="match status" value="1"/>
</dbReference>
<keyword evidence="8 11" id="KW-0413">Isomerase</keyword>
<evidence type="ECO:0000256" key="6">
    <source>
        <dbReference type="ARBA" id="ARBA00023110"/>
    </source>
</evidence>
<dbReference type="InterPro" id="IPR037041">
    <property type="entry name" value="Trigger_fac_C_sf"/>
</dbReference>
<dbReference type="GO" id="GO:0044183">
    <property type="term" value="F:protein folding chaperone"/>
    <property type="evidence" value="ECO:0007669"/>
    <property type="project" value="TreeGrafter"/>
</dbReference>
<dbReference type="InterPro" id="IPR005215">
    <property type="entry name" value="Trig_fac"/>
</dbReference>
<evidence type="ECO:0000256" key="15">
    <source>
        <dbReference type="SAM" id="MobiDB-lite"/>
    </source>
</evidence>
<dbReference type="Gene3D" id="3.10.50.40">
    <property type="match status" value="1"/>
</dbReference>
<evidence type="ECO:0000256" key="8">
    <source>
        <dbReference type="ARBA" id="ARBA00023235"/>
    </source>
</evidence>
<protein>
    <recommendedName>
        <fullName evidence="4 11">Trigger factor</fullName>
        <shortName evidence="11">TF</shortName>
        <ecNumber evidence="3 11">5.2.1.8</ecNumber>
    </recommendedName>
    <alternativeName>
        <fullName evidence="10 11">PPIase</fullName>
    </alternativeName>
</protein>
<dbReference type="SUPFAM" id="SSF54534">
    <property type="entry name" value="FKBP-like"/>
    <property type="match status" value="1"/>
</dbReference>
<dbReference type="Pfam" id="PF05698">
    <property type="entry name" value="Trigger_C"/>
    <property type="match status" value="1"/>
</dbReference>
<evidence type="ECO:0000256" key="10">
    <source>
        <dbReference type="ARBA" id="ARBA00029986"/>
    </source>
</evidence>
<dbReference type="EMBL" id="MGDB01000136">
    <property type="protein sequence ID" value="OGL38786.1"/>
    <property type="molecule type" value="Genomic_DNA"/>
</dbReference>
<evidence type="ECO:0000256" key="12">
    <source>
        <dbReference type="PROSITE-ProRule" id="PRU00277"/>
    </source>
</evidence>
<dbReference type="FunFam" id="3.10.50.40:FF:000001">
    <property type="entry name" value="Trigger factor"/>
    <property type="match status" value="1"/>
</dbReference>
<comment type="catalytic activity">
    <reaction evidence="1 11 12">
        <text>[protein]-peptidylproline (omega=180) = [protein]-peptidylproline (omega=0)</text>
        <dbReference type="Rhea" id="RHEA:16237"/>
        <dbReference type="Rhea" id="RHEA-COMP:10747"/>
        <dbReference type="Rhea" id="RHEA-COMP:10748"/>
        <dbReference type="ChEBI" id="CHEBI:83833"/>
        <dbReference type="ChEBI" id="CHEBI:83834"/>
        <dbReference type="EC" id="5.2.1.8"/>
    </reaction>
</comment>
<keyword evidence="5 11" id="KW-0132">Cell division</keyword>
<organism evidence="17 18">
    <name type="scientific">Candidatus Schekmanbacteria bacterium GWA2_38_11</name>
    <dbReference type="NCBI Taxonomy" id="1817876"/>
    <lineage>
        <taxon>Bacteria</taxon>
        <taxon>Candidatus Schekmaniibacteriota</taxon>
    </lineage>
</organism>
<feature type="domain" description="PPIase FKBP-type" evidence="16">
    <location>
        <begin position="162"/>
        <end position="216"/>
    </location>
</feature>
<name>A0A1F7RB44_9BACT</name>
<dbReference type="AlphaFoldDB" id="A0A1F7RB44"/>
<comment type="function">
    <text evidence="11">Involved in protein export. Acts as a chaperone by maintaining the newly synthesized protein in an open conformation. Functions as a peptidyl-prolyl cis-trans isomerase.</text>
</comment>
<keyword evidence="7 11" id="KW-0143">Chaperone</keyword>
<dbReference type="GO" id="GO:0005737">
    <property type="term" value="C:cytoplasm"/>
    <property type="evidence" value="ECO:0007669"/>
    <property type="project" value="UniProtKB-SubCell"/>
</dbReference>
<keyword evidence="6 11" id="KW-0697">Rotamase</keyword>
<evidence type="ECO:0000256" key="14">
    <source>
        <dbReference type="SAM" id="Coils"/>
    </source>
</evidence>
<evidence type="ECO:0000256" key="1">
    <source>
        <dbReference type="ARBA" id="ARBA00000971"/>
    </source>
</evidence>
<keyword evidence="14" id="KW-0175">Coiled coil</keyword>
<dbReference type="Pfam" id="PF00254">
    <property type="entry name" value="FKBP_C"/>
    <property type="match status" value="1"/>
</dbReference>
<reference evidence="17 18" key="1">
    <citation type="journal article" date="2016" name="Nat. Commun.">
        <title>Thousands of microbial genomes shed light on interconnected biogeochemical processes in an aquifer system.</title>
        <authorList>
            <person name="Anantharaman K."/>
            <person name="Brown C.T."/>
            <person name="Hug L.A."/>
            <person name="Sharon I."/>
            <person name="Castelle C.J."/>
            <person name="Probst A.J."/>
            <person name="Thomas B.C."/>
            <person name="Singh A."/>
            <person name="Wilkins M.J."/>
            <person name="Karaoz U."/>
            <person name="Brodie E.L."/>
            <person name="Williams K.H."/>
            <person name="Hubbard S.S."/>
            <person name="Banfield J.F."/>
        </authorList>
    </citation>
    <scope>NUCLEOTIDE SEQUENCE [LARGE SCALE GENOMIC DNA]</scope>
</reference>
<dbReference type="GO" id="GO:0051083">
    <property type="term" value="P:'de novo' cotranslational protein folding"/>
    <property type="evidence" value="ECO:0007669"/>
    <property type="project" value="TreeGrafter"/>
</dbReference>
<dbReference type="Gene3D" id="3.30.70.1050">
    <property type="entry name" value="Trigger factor ribosome-binding domain"/>
    <property type="match status" value="1"/>
</dbReference>
<dbReference type="InterPro" id="IPR027304">
    <property type="entry name" value="Trigger_fact/SurA_dom_sf"/>
</dbReference>
<dbReference type="InterPro" id="IPR046357">
    <property type="entry name" value="PPIase_dom_sf"/>
</dbReference>
<comment type="subcellular location">
    <subcellularLocation>
        <location evidence="11">Cytoplasm</location>
    </subcellularLocation>
    <text evidence="11">About half TF is bound to the ribosome near the polypeptide exit tunnel while the other half is free in the cytoplasm.</text>
</comment>
<dbReference type="NCBIfam" id="TIGR00115">
    <property type="entry name" value="tig"/>
    <property type="match status" value="1"/>
</dbReference>
<evidence type="ECO:0000256" key="2">
    <source>
        <dbReference type="ARBA" id="ARBA00005464"/>
    </source>
</evidence>
<evidence type="ECO:0000256" key="3">
    <source>
        <dbReference type="ARBA" id="ARBA00013194"/>
    </source>
</evidence>
<dbReference type="SUPFAM" id="SSF109998">
    <property type="entry name" value="Triger factor/SurA peptide-binding domain-like"/>
    <property type="match status" value="1"/>
</dbReference>
<evidence type="ECO:0000313" key="18">
    <source>
        <dbReference type="Proteomes" id="UP000178526"/>
    </source>
</evidence>
<keyword evidence="11" id="KW-0963">Cytoplasm</keyword>
<evidence type="ECO:0000313" key="17">
    <source>
        <dbReference type="EMBL" id="OGL38786.1"/>
    </source>
</evidence>
<dbReference type="Gene3D" id="1.10.3120.10">
    <property type="entry name" value="Trigger factor, C-terminal domain"/>
    <property type="match status" value="1"/>
</dbReference>
<evidence type="ECO:0000256" key="7">
    <source>
        <dbReference type="ARBA" id="ARBA00023186"/>
    </source>
</evidence>
<evidence type="ECO:0000259" key="16">
    <source>
        <dbReference type="PROSITE" id="PS50059"/>
    </source>
</evidence>
<comment type="caution">
    <text evidence="17">The sequence shown here is derived from an EMBL/GenBank/DDBJ whole genome shotgun (WGS) entry which is preliminary data.</text>
</comment>
<sequence>MKVEITKVDEYKRRLSIEIPNEIASKELSKVYQEINQKTEIRGFRKGKAPRKILEQYYKKDAEIKLLQRLVPQACDEAFKKNNLKIVGEYLLEEYAIKAGEALKLNISVEVKPEITLKDYKGIKIQKKPVDVSQEEIDNALTQIQHENAEVKSVESRSAQKGDEIIIDFKGKIDGKPFKGGEGKDFKVILGEGKMIEGFEYQLLGVKIRDRKEVEILYPKDSPNQALAGKKIVFEALVKDVKERILLPLDDEFAKDLGNYNDLNALKDKIREDVRVAKENYNKFIYQKEIVEKLLEENPFTPPPSLVNREFEFLKKNFTPNSSPSEASETDSGSERKKVEQELLEKANKRVRESIILEKIAEEEKIEVEDKEVDEEIKKRAESANQNFTSLKHLFKQSEAYEAIRNKIREEKVLNFLLDYFIIT</sequence>
<keyword evidence="9 11" id="KW-0131">Cell cycle</keyword>
<evidence type="ECO:0000256" key="9">
    <source>
        <dbReference type="ARBA" id="ARBA00023306"/>
    </source>
</evidence>
<dbReference type="PIRSF" id="PIRSF003095">
    <property type="entry name" value="Trigger_factor"/>
    <property type="match status" value="1"/>
</dbReference>
<dbReference type="Proteomes" id="UP000178526">
    <property type="component" value="Unassembled WGS sequence"/>
</dbReference>
<feature type="region of interest" description="Disordered" evidence="15">
    <location>
        <begin position="317"/>
        <end position="340"/>
    </location>
</feature>
<dbReference type="PROSITE" id="PS50059">
    <property type="entry name" value="FKBP_PPIASE"/>
    <property type="match status" value="1"/>
</dbReference>
<feature type="compositionally biased region" description="Polar residues" evidence="15">
    <location>
        <begin position="318"/>
        <end position="331"/>
    </location>
</feature>
<evidence type="ECO:0000256" key="5">
    <source>
        <dbReference type="ARBA" id="ARBA00022618"/>
    </source>
</evidence>
<comment type="domain">
    <text evidence="11">Consists of 3 domains; the N-terminus binds the ribosome, the middle domain has PPIase activity, while the C-terminus has intrinsic chaperone activity on its own.</text>
</comment>
<dbReference type="GO" id="GO:0043022">
    <property type="term" value="F:ribosome binding"/>
    <property type="evidence" value="ECO:0007669"/>
    <property type="project" value="TreeGrafter"/>
</dbReference>
<feature type="coiled-coil region" evidence="14">
    <location>
        <begin position="130"/>
        <end position="157"/>
    </location>
</feature>
<dbReference type="InterPro" id="IPR036611">
    <property type="entry name" value="Trigger_fac_ribosome-bd_sf"/>
</dbReference>
<evidence type="ECO:0000256" key="11">
    <source>
        <dbReference type="HAMAP-Rule" id="MF_00303"/>
    </source>
</evidence>
<dbReference type="EC" id="5.2.1.8" evidence="3 11"/>